<sequence length="512" mass="56218">MNQVATVAIGAAQLASNLGGVPALGVAASAAAGIQAACQKVVVHKKRCETLSNKTAQLLYTIEAQASTIDAEQMRGAVDQVAGVLQRVNGRVTKWAQCSRVQAFLRDGKIGDGLKQCESEIDTALQQFTITAHVHMANAQSFLVKLLEKNQDEWRSFSINQVAETRSLVLQILQSPQDLQVAAEMHRVGKPAAERLMEVGQQRLADPTANSSSKDREMWKNGLSELQRLTGIPPTLKILDGEVVKTSELPAGRGGHSLVWPGLWFGKKVALKVLHGIEPSDRAKARFVNEIRIWAGLRNRHIQPLYGIVTDMSQFLHTVSPWQDNGTLLEYVQANPSVSKGHLLLGAARGLAYLHGEQIVHGNVRCGETAICDFGMSTIIGEITNTPVAATLTTAGSTRWLAPELIFDEANQVPTFSCDTWSFGMTMLECYTMRPPWEDVRRDAHIIQVMGRRSQLPARPRDTTSPTDAVWALMIECWNWEPDKRPAMSDVAMGLFRCIQGARGSIDTEDLR</sequence>
<keyword evidence="3" id="KW-1185">Reference proteome</keyword>
<dbReference type="InterPro" id="IPR036537">
    <property type="entry name" value="Adaptor_Cbl_N_dom_sf"/>
</dbReference>
<feature type="domain" description="Protein kinase" evidence="1">
    <location>
        <begin position="245"/>
        <end position="496"/>
    </location>
</feature>
<dbReference type="RefSeq" id="XP_024341768.1">
    <property type="nucleotide sequence ID" value="XM_024480445.1"/>
</dbReference>
<dbReference type="Proteomes" id="UP000194127">
    <property type="component" value="Unassembled WGS sequence"/>
</dbReference>
<evidence type="ECO:0000313" key="2">
    <source>
        <dbReference type="EMBL" id="OSX64974.1"/>
    </source>
</evidence>
<evidence type="ECO:0000313" key="3">
    <source>
        <dbReference type="Proteomes" id="UP000194127"/>
    </source>
</evidence>
<dbReference type="InterPro" id="IPR000719">
    <property type="entry name" value="Prot_kinase_dom"/>
</dbReference>
<dbReference type="GO" id="GO:0007166">
    <property type="term" value="P:cell surface receptor signaling pathway"/>
    <property type="evidence" value="ECO:0007669"/>
    <property type="project" value="InterPro"/>
</dbReference>
<gene>
    <name evidence="2" type="ORF">POSPLADRAFT_1053767</name>
</gene>
<dbReference type="InterPro" id="IPR011009">
    <property type="entry name" value="Kinase-like_dom_sf"/>
</dbReference>
<reference evidence="2 3" key="1">
    <citation type="submission" date="2017-04" db="EMBL/GenBank/DDBJ databases">
        <title>Genome Sequence of the Model Brown-Rot Fungus Postia placenta SB12.</title>
        <authorList>
            <consortium name="DOE Joint Genome Institute"/>
            <person name="Gaskell J."/>
            <person name="Kersten P."/>
            <person name="Larrondo L.F."/>
            <person name="Canessa P."/>
            <person name="Martinez D."/>
            <person name="Hibbett D."/>
            <person name="Schmoll M."/>
            <person name="Kubicek C.P."/>
            <person name="Martinez A.T."/>
            <person name="Yadav J."/>
            <person name="Master E."/>
            <person name="Magnuson J.K."/>
            <person name="James T."/>
            <person name="Yaver D."/>
            <person name="Berka R."/>
            <person name="Labutti K."/>
            <person name="Lipzen A."/>
            <person name="Aerts A."/>
            <person name="Barry K."/>
            <person name="Henrissat B."/>
            <person name="Blanchette R."/>
            <person name="Grigoriev I."/>
            <person name="Cullen D."/>
        </authorList>
    </citation>
    <scope>NUCLEOTIDE SEQUENCE [LARGE SCALE GENOMIC DNA]</scope>
    <source>
        <strain evidence="2 3">MAD-698-R-SB12</strain>
    </source>
</reference>
<dbReference type="InterPro" id="IPR059179">
    <property type="entry name" value="MLKL-like_MCAfunc"/>
</dbReference>
<dbReference type="STRING" id="670580.A0A1X6N8S4"/>
<dbReference type="AlphaFoldDB" id="A0A1X6N8S4"/>
<dbReference type="GO" id="GO:0005524">
    <property type="term" value="F:ATP binding"/>
    <property type="evidence" value="ECO:0007669"/>
    <property type="project" value="InterPro"/>
</dbReference>
<dbReference type="Pfam" id="PF07714">
    <property type="entry name" value="PK_Tyr_Ser-Thr"/>
    <property type="match status" value="1"/>
</dbReference>
<dbReference type="EMBL" id="KZ110593">
    <property type="protein sequence ID" value="OSX64974.1"/>
    <property type="molecule type" value="Genomic_DNA"/>
</dbReference>
<dbReference type="GO" id="GO:0004674">
    <property type="term" value="F:protein serine/threonine kinase activity"/>
    <property type="evidence" value="ECO:0007669"/>
    <property type="project" value="TreeGrafter"/>
</dbReference>
<name>A0A1X6N8S4_9APHY</name>
<dbReference type="GeneID" id="36325395"/>
<dbReference type="PANTHER" id="PTHR44329">
    <property type="entry name" value="SERINE/THREONINE-PROTEIN KINASE TNNI3K-RELATED"/>
    <property type="match status" value="1"/>
</dbReference>
<evidence type="ECO:0000259" key="1">
    <source>
        <dbReference type="PROSITE" id="PS50011"/>
    </source>
</evidence>
<dbReference type="PANTHER" id="PTHR44329:SF214">
    <property type="entry name" value="PROTEIN KINASE DOMAIN-CONTAINING PROTEIN"/>
    <property type="match status" value="1"/>
</dbReference>
<dbReference type="Gene3D" id="1.10.510.10">
    <property type="entry name" value="Transferase(Phosphotransferase) domain 1"/>
    <property type="match status" value="1"/>
</dbReference>
<dbReference type="InterPro" id="IPR051681">
    <property type="entry name" value="Ser/Thr_Kinases-Pseudokinases"/>
</dbReference>
<dbReference type="PROSITE" id="PS50011">
    <property type="entry name" value="PROTEIN_KINASE_DOM"/>
    <property type="match status" value="1"/>
</dbReference>
<dbReference type="InterPro" id="IPR001245">
    <property type="entry name" value="Ser-Thr/Tyr_kinase_cat_dom"/>
</dbReference>
<dbReference type="InterPro" id="IPR054000">
    <property type="entry name" value="MLKL_N"/>
</dbReference>
<protein>
    <recommendedName>
        <fullName evidence="1">Protein kinase domain-containing protein</fullName>
    </recommendedName>
</protein>
<proteinExistence type="predicted"/>
<accession>A0A1X6N8S4</accession>
<dbReference type="Gene3D" id="1.20.930.20">
    <property type="entry name" value="Adaptor protein Cbl, N-terminal domain"/>
    <property type="match status" value="1"/>
</dbReference>
<organism evidence="2 3">
    <name type="scientific">Postia placenta MAD-698-R-SB12</name>
    <dbReference type="NCBI Taxonomy" id="670580"/>
    <lineage>
        <taxon>Eukaryota</taxon>
        <taxon>Fungi</taxon>
        <taxon>Dikarya</taxon>
        <taxon>Basidiomycota</taxon>
        <taxon>Agaricomycotina</taxon>
        <taxon>Agaricomycetes</taxon>
        <taxon>Polyporales</taxon>
        <taxon>Adustoporiaceae</taxon>
        <taxon>Rhodonia</taxon>
    </lineage>
</organism>
<dbReference type="OrthoDB" id="2800760at2759"/>
<dbReference type="CDD" id="cd21037">
    <property type="entry name" value="MLKL_NTD"/>
    <property type="match status" value="1"/>
</dbReference>
<dbReference type="SUPFAM" id="SSF56112">
    <property type="entry name" value="Protein kinase-like (PK-like)"/>
    <property type="match status" value="1"/>
</dbReference>
<dbReference type="Pfam" id="PF22215">
    <property type="entry name" value="MLKL_N"/>
    <property type="match status" value="1"/>
</dbReference>